<feature type="transmembrane region" description="Helical" evidence="11">
    <location>
        <begin position="853"/>
        <end position="870"/>
    </location>
</feature>
<feature type="transmembrane region" description="Helical" evidence="11">
    <location>
        <begin position="302"/>
        <end position="323"/>
    </location>
</feature>
<keyword evidence="7" id="KW-0406">Ion transport</keyword>
<evidence type="ECO:0000256" key="1">
    <source>
        <dbReference type="ARBA" id="ARBA00004651"/>
    </source>
</evidence>
<protein>
    <submittedName>
        <fullName evidence="17">Na+/H+ antiporter subunit A</fullName>
    </submittedName>
</protein>
<keyword evidence="3" id="KW-0050">Antiport</keyword>
<evidence type="ECO:0000256" key="4">
    <source>
        <dbReference type="ARBA" id="ARBA00022475"/>
    </source>
</evidence>
<feature type="transmembrane region" description="Helical" evidence="11">
    <location>
        <begin position="607"/>
        <end position="627"/>
    </location>
</feature>
<keyword evidence="6 11" id="KW-1133">Transmembrane helix</keyword>
<dbReference type="InterPro" id="IPR025383">
    <property type="entry name" value="MrpA_C/MbhD"/>
</dbReference>
<feature type="transmembrane region" description="Helical" evidence="11">
    <location>
        <begin position="948"/>
        <end position="969"/>
    </location>
</feature>
<dbReference type="InterPro" id="IPR001750">
    <property type="entry name" value="ND/Mrp_TM"/>
</dbReference>
<evidence type="ECO:0000256" key="9">
    <source>
        <dbReference type="RuleBase" id="RU000320"/>
    </source>
</evidence>
<dbReference type="InterPro" id="IPR046806">
    <property type="entry name" value="MrpA_C/MbhE"/>
</dbReference>
<name>A0A9D1YVU8_9MICO</name>
<sequence>MAFGEYAHRSRCYNCSQHTDRSGRRRVSPCCPGQERPLVIVPLVISALLALITSPLSKRMGRWVFLVPAIASAVGFVWFASLAPRVWSGDALVETVTWIPSLGIDFGFRLGSLQLLLALVVTGVGAMILAYSVWYFETRTLKARTVGLLTGFAGSMLALVLADDIIVLVIAWELTTVFSYLLVGLNHSSRRNRSAAQTALIVTTAGGLSMLVGALILGSEAGTYSLADIIASPPEGVLAATSVMLLLVGALTKSANFPFHFWLPGAMAAPTPVSAFLHAAAMVKAGIYLAAALVPAFAGVPLFRPVLILLGVATMIIGAWRALSQTDIKVLLAHGTVSQLGLLMTVVGIGTKASVLGGLALLAAHAMFKAALFMVVGVVDKQYGTRDLNKLGAVARERPVLAVAAVVAAAAMAGIPPTFAFTAKEVGLEAAWEAIGLAAIPDWLGLFAFAGIIIGSIGTVAYTLRFIVGTFISVGSSAEQARAEAPALRTGPRSHLVGLFPLSLALLGLAGGFLGDSVTSALHGAFSDVADGHESYLALWHGFTPALAGSVFAIFGGAVAWFVLGRRMNEPEEPRYSAGAVYAAFMRDLDRMAVEVTGRTQSGSLPIHISTIIVTLLVLTLGGLMFTSFAFPETVFADSIGQAVVGIAISVCAVIAANTRGRLKTFMLLGAVGYGTALMFLLHGAPDLALTQVLAETVMLVLLVLVLRHLPKYFTNRPLKGARWLRALIAVVGGLMAAIVTLLAIGARSERPISDRFYEMAYEFGYGQNIVNVTLVDIRAWDTVGEISVLLVAATGVASLIFLRTRVVDPTGTLKGRRGRPAPVESTSTSWLRAGGGIDMHARAPMLEMMTRLLFPVMLVVSVYLLFAGHNDPGGGFIAGMVAGIALCVRYLAAGALELADAAPIDAGKLLGGGIALAALTLIAPVFFGGSVGQSYDTYVTIWGMGEIHLVTSLLFDVGVYLVVVGTVLDFIRSLGSGIDAHWRNDQTPVPSAHSDRTLPMSQNTRWQGGGR</sequence>
<feature type="transmembrane region" description="Helical" evidence="11">
    <location>
        <begin position="496"/>
        <end position="515"/>
    </location>
</feature>
<feature type="transmembrane region" description="Helical" evidence="11">
    <location>
        <begin position="443"/>
        <end position="464"/>
    </location>
</feature>
<evidence type="ECO:0000313" key="17">
    <source>
        <dbReference type="EMBL" id="HIY64871.1"/>
    </source>
</evidence>
<dbReference type="NCBIfam" id="NF009284">
    <property type="entry name" value="PRK12644.1"/>
    <property type="match status" value="1"/>
</dbReference>
<feature type="transmembrane region" description="Helical" evidence="11">
    <location>
        <begin position="727"/>
        <end position="747"/>
    </location>
</feature>
<proteinExistence type="predicted"/>
<dbReference type="Proteomes" id="UP000824005">
    <property type="component" value="Unassembled WGS sequence"/>
</dbReference>
<evidence type="ECO:0000256" key="8">
    <source>
        <dbReference type="ARBA" id="ARBA00023136"/>
    </source>
</evidence>
<dbReference type="PANTHER" id="PTHR43373">
    <property type="entry name" value="NA(+)/H(+) ANTIPORTER SUBUNIT"/>
    <property type="match status" value="1"/>
</dbReference>
<feature type="transmembrane region" description="Helical" evidence="11">
    <location>
        <begin position="535"/>
        <end position="564"/>
    </location>
</feature>
<reference evidence="17" key="2">
    <citation type="submission" date="2021-04" db="EMBL/GenBank/DDBJ databases">
        <authorList>
            <person name="Gilroy R."/>
        </authorList>
    </citation>
    <scope>NUCLEOTIDE SEQUENCE</scope>
    <source>
        <strain evidence="17">ChiGjej1B1-98</strain>
    </source>
</reference>
<feature type="transmembrane region" description="Helical" evidence="11">
    <location>
        <begin position="38"/>
        <end position="56"/>
    </location>
</feature>
<feature type="transmembrane region" description="Helical" evidence="11">
    <location>
        <begin position="665"/>
        <end position="682"/>
    </location>
</feature>
<evidence type="ECO:0000259" key="12">
    <source>
        <dbReference type="Pfam" id="PF00361"/>
    </source>
</evidence>
<feature type="transmembrane region" description="Helical" evidence="11">
    <location>
        <begin position="143"/>
        <end position="159"/>
    </location>
</feature>
<feature type="transmembrane region" description="Helical" evidence="11">
    <location>
        <begin position="639"/>
        <end position="658"/>
    </location>
</feature>
<dbReference type="PANTHER" id="PTHR43373:SF1">
    <property type="entry name" value="NA(+)_H(+) ANTIPORTER SUBUNIT A"/>
    <property type="match status" value="1"/>
</dbReference>
<dbReference type="InterPro" id="IPR050616">
    <property type="entry name" value="CPA3_Na-H_Antiporter_A"/>
</dbReference>
<evidence type="ECO:0000256" key="3">
    <source>
        <dbReference type="ARBA" id="ARBA00022449"/>
    </source>
</evidence>
<feature type="transmembrane region" description="Helical" evidence="11">
    <location>
        <begin position="237"/>
        <end position="263"/>
    </location>
</feature>
<feature type="domain" description="NADH-Ubiquinone oxidoreductase (complex I) chain 5 N-terminal" evidence="13">
    <location>
        <begin position="99"/>
        <end position="138"/>
    </location>
</feature>
<evidence type="ECO:0000259" key="13">
    <source>
        <dbReference type="Pfam" id="PF00662"/>
    </source>
</evidence>
<feature type="transmembrane region" description="Helical" evidence="11">
    <location>
        <begin position="165"/>
        <end position="183"/>
    </location>
</feature>
<feature type="transmembrane region" description="Helical" evidence="11">
    <location>
        <begin position="876"/>
        <end position="897"/>
    </location>
</feature>
<feature type="transmembrane region" description="Helical" evidence="11">
    <location>
        <begin position="909"/>
        <end position="928"/>
    </location>
</feature>
<feature type="transmembrane region" description="Helical" evidence="11">
    <location>
        <begin position="195"/>
        <end position="217"/>
    </location>
</feature>
<dbReference type="Pfam" id="PF00361">
    <property type="entry name" value="Proton_antipo_M"/>
    <property type="match status" value="1"/>
</dbReference>
<feature type="transmembrane region" description="Helical" evidence="11">
    <location>
        <begin position="115"/>
        <end position="136"/>
    </location>
</feature>
<feature type="transmembrane region" description="Helical" evidence="11">
    <location>
        <begin position="688"/>
        <end position="707"/>
    </location>
</feature>
<dbReference type="InterPro" id="IPR007182">
    <property type="entry name" value="MnhB"/>
</dbReference>
<dbReference type="GO" id="GO:0005886">
    <property type="term" value="C:plasma membrane"/>
    <property type="evidence" value="ECO:0007669"/>
    <property type="project" value="UniProtKB-SubCell"/>
</dbReference>
<feature type="transmembrane region" description="Helical" evidence="11">
    <location>
        <begin position="400"/>
        <end position="423"/>
    </location>
</feature>
<keyword evidence="8 11" id="KW-0472">Membrane</keyword>
<evidence type="ECO:0000313" key="18">
    <source>
        <dbReference type="Proteomes" id="UP000824005"/>
    </source>
</evidence>
<accession>A0A9D1YVU8</accession>
<reference evidence="17" key="1">
    <citation type="journal article" date="2021" name="PeerJ">
        <title>Extensive microbial diversity within the chicken gut microbiome revealed by metagenomics and culture.</title>
        <authorList>
            <person name="Gilroy R."/>
            <person name="Ravi A."/>
            <person name="Getino M."/>
            <person name="Pursley I."/>
            <person name="Horton D.L."/>
            <person name="Alikhan N.F."/>
            <person name="Baker D."/>
            <person name="Gharbi K."/>
            <person name="Hall N."/>
            <person name="Watson M."/>
            <person name="Adriaenssens E.M."/>
            <person name="Foster-Nyarko E."/>
            <person name="Jarju S."/>
            <person name="Secka A."/>
            <person name="Antonio M."/>
            <person name="Oren A."/>
            <person name="Chaudhuri R.R."/>
            <person name="La Ragione R."/>
            <person name="Hildebrand F."/>
            <person name="Pallen M.J."/>
        </authorList>
    </citation>
    <scope>NUCLEOTIDE SEQUENCE</scope>
    <source>
        <strain evidence="17">ChiGjej1B1-98</strain>
    </source>
</reference>
<organism evidence="17 18">
    <name type="scientific">Candidatus Agrococcus pullicola</name>
    <dbReference type="NCBI Taxonomy" id="2838429"/>
    <lineage>
        <taxon>Bacteria</taxon>
        <taxon>Bacillati</taxon>
        <taxon>Actinomycetota</taxon>
        <taxon>Actinomycetes</taxon>
        <taxon>Micrococcales</taxon>
        <taxon>Microbacteriaceae</taxon>
        <taxon>Agrococcus</taxon>
    </lineage>
</organism>
<comment type="caution">
    <text evidence="17">The sequence shown here is derived from an EMBL/GenBank/DDBJ whole genome shotgun (WGS) entry which is preliminary data.</text>
</comment>
<dbReference type="Pfam" id="PF13244">
    <property type="entry name" value="MbhD"/>
    <property type="match status" value="1"/>
</dbReference>
<feature type="region of interest" description="Disordered" evidence="10">
    <location>
        <begin position="987"/>
        <end position="1012"/>
    </location>
</feature>
<dbReference type="InterPro" id="IPR001516">
    <property type="entry name" value="Proton_antipo_N"/>
</dbReference>
<keyword evidence="2" id="KW-0813">Transport</keyword>
<keyword evidence="4" id="KW-1003">Cell membrane</keyword>
<feature type="compositionally biased region" description="Polar residues" evidence="10">
    <location>
        <begin position="1000"/>
        <end position="1012"/>
    </location>
</feature>
<dbReference type="AlphaFoldDB" id="A0A9D1YVU8"/>
<feature type="domain" description="NADH:quinone oxidoreductase/Mrp antiporter transmembrane" evidence="12">
    <location>
        <begin position="162"/>
        <end position="434"/>
    </location>
</feature>
<evidence type="ECO:0000256" key="7">
    <source>
        <dbReference type="ARBA" id="ARBA00023065"/>
    </source>
</evidence>
<evidence type="ECO:0000256" key="6">
    <source>
        <dbReference type="ARBA" id="ARBA00022989"/>
    </source>
</evidence>
<feature type="domain" description="Na+/H+ antiporter MnhB subunit-related protein" evidence="14">
    <location>
        <begin position="846"/>
        <end position="969"/>
    </location>
</feature>
<feature type="domain" description="MrpA C-terminal/MbhD" evidence="15">
    <location>
        <begin position="649"/>
        <end position="712"/>
    </location>
</feature>
<feature type="transmembrane region" description="Helical" evidence="11">
    <location>
        <begin position="355"/>
        <end position="379"/>
    </location>
</feature>
<dbReference type="GO" id="GO:0015297">
    <property type="term" value="F:antiporter activity"/>
    <property type="evidence" value="ECO:0007669"/>
    <property type="project" value="UniProtKB-KW"/>
</dbReference>
<dbReference type="Pfam" id="PF04039">
    <property type="entry name" value="MnhB"/>
    <property type="match status" value="1"/>
</dbReference>
<evidence type="ECO:0000259" key="16">
    <source>
        <dbReference type="Pfam" id="PF20501"/>
    </source>
</evidence>
<evidence type="ECO:0000256" key="2">
    <source>
        <dbReference type="ARBA" id="ARBA00022448"/>
    </source>
</evidence>
<dbReference type="PRINTS" id="PR01434">
    <property type="entry name" value="NADHDHGNASE5"/>
</dbReference>
<evidence type="ECO:0000256" key="5">
    <source>
        <dbReference type="ARBA" id="ARBA00022692"/>
    </source>
</evidence>
<feature type="transmembrane region" description="Helical" evidence="11">
    <location>
        <begin position="63"/>
        <end position="83"/>
    </location>
</feature>
<feature type="transmembrane region" description="Helical" evidence="11">
    <location>
        <begin position="330"/>
        <end position="349"/>
    </location>
</feature>
<dbReference type="EMBL" id="DXDC01000031">
    <property type="protein sequence ID" value="HIY64871.1"/>
    <property type="molecule type" value="Genomic_DNA"/>
</dbReference>
<dbReference type="Pfam" id="PF00662">
    <property type="entry name" value="Proton_antipo_N"/>
    <property type="match status" value="1"/>
</dbReference>
<evidence type="ECO:0000259" key="15">
    <source>
        <dbReference type="Pfam" id="PF13244"/>
    </source>
</evidence>
<evidence type="ECO:0000259" key="14">
    <source>
        <dbReference type="Pfam" id="PF04039"/>
    </source>
</evidence>
<dbReference type="Pfam" id="PF20501">
    <property type="entry name" value="MbhE"/>
    <property type="match status" value="1"/>
</dbReference>
<gene>
    <name evidence="17" type="ORF">H9830_01165</name>
</gene>
<keyword evidence="5 9" id="KW-0812">Transmembrane</keyword>
<evidence type="ECO:0000256" key="10">
    <source>
        <dbReference type="SAM" id="MobiDB-lite"/>
    </source>
</evidence>
<dbReference type="GO" id="GO:0006811">
    <property type="term" value="P:monoatomic ion transport"/>
    <property type="evidence" value="ECO:0007669"/>
    <property type="project" value="UniProtKB-KW"/>
</dbReference>
<comment type="subcellular location">
    <subcellularLocation>
        <location evidence="1">Cell membrane</location>
        <topology evidence="1">Multi-pass membrane protein</topology>
    </subcellularLocation>
    <subcellularLocation>
        <location evidence="9">Membrane</location>
        <topology evidence="9">Multi-pass membrane protein</topology>
    </subcellularLocation>
</comment>
<evidence type="ECO:0000256" key="11">
    <source>
        <dbReference type="SAM" id="Phobius"/>
    </source>
</evidence>
<feature type="domain" description="MrpA C-terminal/MbhE" evidence="16">
    <location>
        <begin position="727"/>
        <end position="801"/>
    </location>
</feature>
<feature type="transmembrane region" description="Helical" evidence="11">
    <location>
        <begin position="787"/>
        <end position="808"/>
    </location>
</feature>